<accession>A0A7J6X797</accession>
<proteinExistence type="predicted"/>
<dbReference type="EMBL" id="JABWDY010003992">
    <property type="protein sequence ID" value="KAF5205489.1"/>
    <property type="molecule type" value="Genomic_DNA"/>
</dbReference>
<comment type="caution">
    <text evidence="2">The sequence shown here is derived from an EMBL/GenBank/DDBJ whole genome shotgun (WGS) entry which is preliminary data.</text>
</comment>
<protein>
    <submittedName>
        <fullName evidence="2">Uncharacterized protein</fullName>
    </submittedName>
</protein>
<evidence type="ECO:0000313" key="3">
    <source>
        <dbReference type="Proteomes" id="UP000554482"/>
    </source>
</evidence>
<feature type="compositionally biased region" description="Polar residues" evidence="1">
    <location>
        <begin position="1"/>
        <end position="16"/>
    </location>
</feature>
<sequence length="71" mass="7504">MPTQVETATMPTQAATSPKLAEQPQLETSSTKAVVETHAELAVTLQEVAEQEAVTPQIAAAEQEAVTSRVE</sequence>
<dbReference type="Proteomes" id="UP000554482">
    <property type="component" value="Unassembled WGS sequence"/>
</dbReference>
<name>A0A7J6X797_THATH</name>
<organism evidence="2 3">
    <name type="scientific">Thalictrum thalictroides</name>
    <name type="common">Rue-anemone</name>
    <name type="synonym">Anemone thalictroides</name>
    <dbReference type="NCBI Taxonomy" id="46969"/>
    <lineage>
        <taxon>Eukaryota</taxon>
        <taxon>Viridiplantae</taxon>
        <taxon>Streptophyta</taxon>
        <taxon>Embryophyta</taxon>
        <taxon>Tracheophyta</taxon>
        <taxon>Spermatophyta</taxon>
        <taxon>Magnoliopsida</taxon>
        <taxon>Ranunculales</taxon>
        <taxon>Ranunculaceae</taxon>
        <taxon>Thalictroideae</taxon>
        <taxon>Thalictrum</taxon>
    </lineage>
</organism>
<reference evidence="2 3" key="1">
    <citation type="submission" date="2020-06" db="EMBL/GenBank/DDBJ databases">
        <title>Transcriptomic and genomic resources for Thalictrum thalictroides and T. hernandezii: Facilitating candidate gene discovery in an emerging model plant lineage.</title>
        <authorList>
            <person name="Arias T."/>
            <person name="Riano-Pachon D.M."/>
            <person name="Di Stilio V.S."/>
        </authorList>
    </citation>
    <scope>NUCLEOTIDE SEQUENCE [LARGE SCALE GENOMIC DNA]</scope>
    <source>
        <strain evidence="3">cv. WT478/WT964</strain>
        <tissue evidence="2">Leaves</tissue>
    </source>
</reference>
<feature type="non-terminal residue" evidence="2">
    <location>
        <position position="71"/>
    </location>
</feature>
<dbReference type="AlphaFoldDB" id="A0A7J6X797"/>
<evidence type="ECO:0000256" key="1">
    <source>
        <dbReference type="SAM" id="MobiDB-lite"/>
    </source>
</evidence>
<gene>
    <name evidence="2" type="ORF">FRX31_004924</name>
</gene>
<feature type="region of interest" description="Disordered" evidence="1">
    <location>
        <begin position="1"/>
        <end position="30"/>
    </location>
</feature>
<keyword evidence="3" id="KW-1185">Reference proteome</keyword>
<evidence type="ECO:0000313" key="2">
    <source>
        <dbReference type="EMBL" id="KAF5205489.1"/>
    </source>
</evidence>